<organism evidence="2">
    <name type="scientific">Picea glauca</name>
    <name type="common">White spruce</name>
    <name type="synonym">Pinus glauca</name>
    <dbReference type="NCBI Taxonomy" id="3330"/>
    <lineage>
        <taxon>Eukaryota</taxon>
        <taxon>Viridiplantae</taxon>
        <taxon>Streptophyta</taxon>
        <taxon>Embryophyta</taxon>
        <taxon>Tracheophyta</taxon>
        <taxon>Spermatophyta</taxon>
        <taxon>Pinopsida</taxon>
        <taxon>Pinidae</taxon>
        <taxon>Conifers I</taxon>
        <taxon>Pinales</taxon>
        <taxon>Pinaceae</taxon>
        <taxon>Picea</taxon>
    </lineage>
</organism>
<proteinExistence type="predicted"/>
<protein>
    <submittedName>
        <fullName evidence="2">Uncharacterized protein</fullName>
    </submittedName>
</protein>
<evidence type="ECO:0000313" key="2">
    <source>
        <dbReference type="EMBL" id="KUM50860.1"/>
    </source>
</evidence>
<name>A0A101M4I6_PICGL</name>
<gene>
    <name evidence="2" type="ORF">ABT39_MTgene706</name>
</gene>
<comment type="caution">
    <text evidence="2">The sequence shown here is derived from an EMBL/GenBank/DDBJ whole genome shotgun (WGS) entry which is preliminary data.</text>
</comment>
<evidence type="ECO:0000256" key="1">
    <source>
        <dbReference type="SAM" id="MobiDB-lite"/>
    </source>
</evidence>
<reference evidence="2" key="1">
    <citation type="journal article" date="2015" name="Genome Biol. Evol.">
        <title>Organellar Genomes of White Spruce (Picea glauca): Assembly and Annotation.</title>
        <authorList>
            <person name="Jackman S.D."/>
            <person name="Warren R.L."/>
            <person name="Gibb E.A."/>
            <person name="Vandervalk B.P."/>
            <person name="Mohamadi H."/>
            <person name="Chu J."/>
            <person name="Raymond A."/>
            <person name="Pleasance S."/>
            <person name="Coope R."/>
            <person name="Wildung M.R."/>
            <person name="Ritland C.E."/>
            <person name="Bousquet J."/>
            <person name="Jones S.J."/>
            <person name="Bohlmann J."/>
            <person name="Birol I."/>
        </authorList>
    </citation>
    <scope>NUCLEOTIDE SEQUENCE [LARGE SCALE GENOMIC DNA]</scope>
    <source>
        <tissue evidence="2">Flushing bud</tissue>
    </source>
</reference>
<geneLocation type="mitochondrion" evidence="2"/>
<keyword evidence="2" id="KW-0496">Mitochondrion</keyword>
<dbReference type="EMBL" id="LKAM01000001">
    <property type="protein sequence ID" value="KUM50860.1"/>
    <property type="molecule type" value="Genomic_DNA"/>
</dbReference>
<accession>A0A101M4I6</accession>
<feature type="region of interest" description="Disordered" evidence="1">
    <location>
        <begin position="1"/>
        <end position="25"/>
    </location>
</feature>
<dbReference type="AlphaFoldDB" id="A0A101M4I6"/>
<sequence>MMFGTREAVNLETDGQIQRRGSDGKISTGSVTAIGNLYPVSAGVDTNSCLGTASVSGVDTNSCLGTARVSDMILLVTGRMRMNGIV</sequence>